<accession>A0A914X499</accession>
<sequence>MKPLPTLIFTVLSALPSIAIAFSDSPLEPLPPTSVGVFTESLGDFYPHYIRVPLVLLVNPSLLPPKIFEDDIYLSYCPRPPEKVVADRRENGTICYRVSSSGERRDVPNHYCDYCPLYTESMSAIVESLKPHELRQKQQATVASPATALSGALSWLQDTHQRNGLKEKERYIVNAVNSQGASLVELEDGVIAVINATLALRRDVAVNELRLAHQRDREQMFSRINRTWPADELKGIDAAEYWTRLDFWRTIQMQYLMVKEMYDADINAAFKTMYGGQPDVSIIDNDDLWAKLEAVKFSLTSHLQYLCFFGDSVREAFASATVAASGCRSVDRQPTRILVSLLCGSNL</sequence>
<feature type="chain" id="PRO_5038010055" evidence="1">
    <location>
        <begin position="22"/>
        <end position="347"/>
    </location>
</feature>
<dbReference type="AlphaFoldDB" id="A0A914X499"/>
<keyword evidence="1" id="KW-0732">Signal</keyword>
<dbReference type="WBParaSite" id="PSAMB.scaffold6612size9123.g28814.t1">
    <property type="protein sequence ID" value="PSAMB.scaffold6612size9123.g28814.t1"/>
    <property type="gene ID" value="PSAMB.scaffold6612size9123.g28814"/>
</dbReference>
<proteinExistence type="predicted"/>
<keyword evidence="2" id="KW-1185">Reference proteome</keyword>
<evidence type="ECO:0000313" key="2">
    <source>
        <dbReference type="Proteomes" id="UP000887566"/>
    </source>
</evidence>
<reference evidence="3" key="1">
    <citation type="submission" date="2022-11" db="UniProtKB">
        <authorList>
            <consortium name="WormBaseParasite"/>
        </authorList>
    </citation>
    <scope>IDENTIFICATION</scope>
</reference>
<evidence type="ECO:0000313" key="3">
    <source>
        <dbReference type="WBParaSite" id="PSAMB.scaffold6612size9123.g28814.t1"/>
    </source>
</evidence>
<organism evidence="2 3">
    <name type="scientific">Plectus sambesii</name>
    <dbReference type="NCBI Taxonomy" id="2011161"/>
    <lineage>
        <taxon>Eukaryota</taxon>
        <taxon>Metazoa</taxon>
        <taxon>Ecdysozoa</taxon>
        <taxon>Nematoda</taxon>
        <taxon>Chromadorea</taxon>
        <taxon>Plectida</taxon>
        <taxon>Plectina</taxon>
        <taxon>Plectoidea</taxon>
        <taxon>Plectidae</taxon>
        <taxon>Plectus</taxon>
    </lineage>
</organism>
<protein>
    <submittedName>
        <fullName evidence="3">Uncharacterized protein</fullName>
    </submittedName>
</protein>
<dbReference type="Proteomes" id="UP000887566">
    <property type="component" value="Unplaced"/>
</dbReference>
<evidence type="ECO:0000256" key="1">
    <source>
        <dbReference type="SAM" id="SignalP"/>
    </source>
</evidence>
<feature type="signal peptide" evidence="1">
    <location>
        <begin position="1"/>
        <end position="21"/>
    </location>
</feature>
<name>A0A914X499_9BILA</name>